<dbReference type="InterPro" id="IPR019791">
    <property type="entry name" value="Haem_peroxidase_animal"/>
</dbReference>
<comment type="caution">
    <text evidence="1">The sequence shown here is derived from an EMBL/GenBank/DDBJ whole genome shotgun (WGS) entry which is preliminary data.</text>
</comment>
<name>A0ABT4XVM0_9RHOB</name>
<protein>
    <recommendedName>
        <fullName evidence="3">Animal haem peroxidase</fullName>
    </recommendedName>
</protein>
<organism evidence="1 2">
    <name type="scientific">Thalassococcus lentus</name>
    <dbReference type="NCBI Taxonomy" id="1210524"/>
    <lineage>
        <taxon>Bacteria</taxon>
        <taxon>Pseudomonadati</taxon>
        <taxon>Pseudomonadota</taxon>
        <taxon>Alphaproteobacteria</taxon>
        <taxon>Rhodobacterales</taxon>
        <taxon>Roseobacteraceae</taxon>
        <taxon>Thalassococcus</taxon>
    </lineage>
</organism>
<dbReference type="SUPFAM" id="SSF48113">
    <property type="entry name" value="Heme-dependent peroxidases"/>
    <property type="match status" value="1"/>
</dbReference>
<dbReference type="RefSeq" id="WP_271433359.1">
    <property type="nucleotide sequence ID" value="NZ_JAQIOY010000006.1"/>
</dbReference>
<dbReference type="Gene3D" id="1.10.640.10">
    <property type="entry name" value="Haem peroxidase domain superfamily, animal type"/>
    <property type="match status" value="1"/>
</dbReference>
<dbReference type="EMBL" id="JAQIOY010000006">
    <property type="protein sequence ID" value="MDA7426002.1"/>
    <property type="molecule type" value="Genomic_DNA"/>
</dbReference>
<evidence type="ECO:0008006" key="3">
    <source>
        <dbReference type="Google" id="ProtNLM"/>
    </source>
</evidence>
<dbReference type="Pfam" id="PF03098">
    <property type="entry name" value="An_peroxidase"/>
    <property type="match status" value="1"/>
</dbReference>
<dbReference type="Proteomes" id="UP001210720">
    <property type="component" value="Unassembled WGS sequence"/>
</dbReference>
<dbReference type="InterPro" id="IPR010255">
    <property type="entry name" value="Haem_peroxidase_sf"/>
</dbReference>
<keyword evidence="2" id="KW-1185">Reference proteome</keyword>
<evidence type="ECO:0000313" key="2">
    <source>
        <dbReference type="Proteomes" id="UP001210720"/>
    </source>
</evidence>
<evidence type="ECO:0000313" key="1">
    <source>
        <dbReference type="EMBL" id="MDA7426002.1"/>
    </source>
</evidence>
<sequence>MTNVQHGLSRFDKLMEHCAKGTMRMDPRKLPQTFGRLLPKVSNPLQWSGELQDLAEIFNHMIDPMRAVDNDDGPAEAGMTFIGQFIDHDVTLDATSTIGTQIDPSFIRNVRTPALDLDCVYGDGPEASPHLYVNVNQNPDLEEAEGFMLFGRKDNPLDLARNDQGTALIGDPRNDENIFVSQIQGAFVCLHNILMSYKQDDPHLDEEMDDFVDAGMGSSNWTDKVVPKLKDFNAVRQFIRWHYQWLIMKRFLPAFVTESAIIKAQHPDAFPSDAAIMPVEFAGAAYRFGHATAQIKYALKHGAEPIGFFTHHGFKRRPVEANLDMNMMFDIGGETAPRARPVGTKVASPLFELPFISGPIEFPGVTLENQLARRLPLRNVLRDRLALELASGQQVAQHLGLNPLPVPEVLAKHNIEKTPLWFYTLEEADASGQQKLDGVGGTIVAWVLLRLLRLDKTSVLHQPGFEPWHGFGGKDMTFGSLMAFVEKHRDKIKYADRLQAG</sequence>
<dbReference type="InterPro" id="IPR037120">
    <property type="entry name" value="Haem_peroxidase_sf_animal"/>
</dbReference>
<gene>
    <name evidence="1" type="ORF">PFY00_14805</name>
</gene>
<proteinExistence type="predicted"/>
<accession>A0ABT4XVM0</accession>
<reference evidence="1 2" key="1">
    <citation type="submission" date="2023-01" db="EMBL/GenBank/DDBJ databases">
        <title>Thalassococcus onchidii sp. nov., isolated from a marine invertebrate from the South China Sea.</title>
        <authorList>
            <person name="Xu S."/>
            <person name="Liu Z."/>
            <person name="Xu Y."/>
        </authorList>
    </citation>
    <scope>NUCLEOTIDE SEQUENCE [LARGE SCALE GENOMIC DNA]</scope>
    <source>
        <strain evidence="1 2">KCTC 32084</strain>
    </source>
</reference>